<comment type="similarity">
    <text evidence="7">Belongs to the WD repeat SMU1 family.</text>
</comment>
<dbReference type="InterPro" id="IPR054532">
    <property type="entry name" value="TPL_SMU1_LisH-like"/>
</dbReference>
<feature type="domain" description="CTLH" evidence="10">
    <location>
        <begin position="43"/>
        <end position="95"/>
    </location>
</feature>
<dbReference type="PANTHER" id="PTHR22848">
    <property type="entry name" value="WD40 REPEAT PROTEIN"/>
    <property type="match status" value="1"/>
</dbReference>
<dbReference type="InterPro" id="IPR006594">
    <property type="entry name" value="LisH"/>
</dbReference>
<protein>
    <recommendedName>
        <fullName evidence="8">WD40 repeat-containing protein SMU1</fullName>
    </recommendedName>
</protein>
<evidence type="ECO:0000313" key="12">
    <source>
        <dbReference type="Proteomes" id="UP001497392"/>
    </source>
</evidence>
<proteinExistence type="inferred from homology"/>
<feature type="repeat" description="WD" evidence="9">
    <location>
        <begin position="305"/>
        <end position="346"/>
    </location>
</feature>
<dbReference type="InterPro" id="IPR045184">
    <property type="entry name" value="SMU1"/>
</dbReference>
<dbReference type="Proteomes" id="UP001497392">
    <property type="component" value="Unassembled WGS sequence"/>
</dbReference>
<feature type="repeat" description="WD" evidence="9">
    <location>
        <begin position="262"/>
        <end position="303"/>
    </location>
</feature>
<comment type="caution">
    <text evidence="11">The sequence shown here is derived from an EMBL/GenBank/DDBJ whole genome shotgun (WGS) entry which is preliminary data.</text>
</comment>
<dbReference type="EMBL" id="CAXHTA020000012">
    <property type="protein sequence ID" value="CAL5224970.1"/>
    <property type="molecule type" value="Genomic_DNA"/>
</dbReference>
<feature type="repeat" description="WD" evidence="9">
    <location>
        <begin position="224"/>
        <end position="253"/>
    </location>
</feature>
<dbReference type="CDD" id="cd00200">
    <property type="entry name" value="WD40"/>
    <property type="match status" value="1"/>
</dbReference>
<dbReference type="InterPro" id="IPR036322">
    <property type="entry name" value="WD40_repeat_dom_sf"/>
</dbReference>
<dbReference type="Pfam" id="PF17814">
    <property type="entry name" value="LisH_TPL"/>
    <property type="match status" value="1"/>
</dbReference>
<keyword evidence="4" id="KW-0677">Repeat</keyword>
<dbReference type="PROSITE" id="PS50294">
    <property type="entry name" value="WD_REPEATS_REGION"/>
    <property type="match status" value="2"/>
</dbReference>
<comment type="subcellular location">
    <subcellularLocation>
        <location evidence="1">Nucleus speckle</location>
    </subcellularLocation>
</comment>
<evidence type="ECO:0000313" key="11">
    <source>
        <dbReference type="EMBL" id="CAL5224970.1"/>
    </source>
</evidence>
<evidence type="ECO:0000256" key="7">
    <source>
        <dbReference type="ARBA" id="ARBA00025801"/>
    </source>
</evidence>
<sequence>MASQALEIEATDVIKIMLQFLKENALTDTFAALQRECQVSLNTVESMEGFIADINSGRWDAVLPTVAQLKLPRSKLEDLYEQVVLEMIELREVDTARAILRQTAVFTRMKQEEPDRFLKLEHLCGKTYFDIREVYGATPKDKRRAQLAHALSQEVTTVPPARLMALIGQALKWQQTQGLLPQGTNFDLFRGTAQGARDEVERYPTQLDRTIKFGGKIHPEIARFSPDGQYLISGSVDGLVEVWDFVTGRLKKDLQYQAEDRFMMHDSAVIALAISRDSEMVASGSQDGKIKVFKIKTGQLLRKFDSAHSQGITSLSFSRDGTHILSASYDGLARVHGLKSGKLLKEFRGHTSYVNHATYSPDGTQVITGSSDSTVRVWDAKTCDCLTSFRPPQALAGTERAVLSVHANPQNVDHILVCTRSNTAFMMTLQGQVVKSYQSGKKEGGDFVASWLSPRGAYLYCLGEDGNVFCFETIGKLESVLQVAEKGPVGLTQHPHRNLLATWSTEGALKLWKA</sequence>
<reference evidence="11 12" key="1">
    <citation type="submission" date="2024-06" db="EMBL/GenBank/DDBJ databases">
        <authorList>
            <person name="Kraege A."/>
            <person name="Thomma B."/>
        </authorList>
    </citation>
    <scope>NUCLEOTIDE SEQUENCE [LARGE SCALE GENOMIC DNA]</scope>
</reference>
<keyword evidence="2 9" id="KW-0853">WD repeat</keyword>
<keyword evidence="3" id="KW-0507">mRNA processing</keyword>
<dbReference type="SMART" id="SM00667">
    <property type="entry name" value="LisH"/>
    <property type="match status" value="1"/>
</dbReference>
<dbReference type="InterPro" id="IPR020472">
    <property type="entry name" value="WD40_PAC1"/>
</dbReference>
<evidence type="ECO:0000256" key="9">
    <source>
        <dbReference type="PROSITE-ProRule" id="PRU00221"/>
    </source>
</evidence>
<organism evidence="11 12">
    <name type="scientific">Coccomyxa viridis</name>
    <dbReference type="NCBI Taxonomy" id="1274662"/>
    <lineage>
        <taxon>Eukaryota</taxon>
        <taxon>Viridiplantae</taxon>
        <taxon>Chlorophyta</taxon>
        <taxon>core chlorophytes</taxon>
        <taxon>Trebouxiophyceae</taxon>
        <taxon>Trebouxiophyceae incertae sedis</taxon>
        <taxon>Coccomyxaceae</taxon>
        <taxon>Coccomyxa</taxon>
    </lineage>
</organism>
<dbReference type="InterPro" id="IPR001680">
    <property type="entry name" value="WD40_rpt"/>
</dbReference>
<dbReference type="InterPro" id="IPR015943">
    <property type="entry name" value="WD40/YVTN_repeat-like_dom_sf"/>
</dbReference>
<feature type="repeat" description="WD" evidence="9">
    <location>
        <begin position="347"/>
        <end position="388"/>
    </location>
</feature>
<evidence type="ECO:0000256" key="5">
    <source>
        <dbReference type="ARBA" id="ARBA00023187"/>
    </source>
</evidence>
<gene>
    <name evidence="11" type="primary">g7744</name>
    <name evidence="11" type="ORF">VP750_LOCUS6629</name>
</gene>
<evidence type="ECO:0000256" key="2">
    <source>
        <dbReference type="ARBA" id="ARBA00022574"/>
    </source>
</evidence>
<dbReference type="InterPro" id="IPR006595">
    <property type="entry name" value="CTLH_C"/>
</dbReference>
<keyword evidence="5" id="KW-0508">mRNA splicing</keyword>
<dbReference type="PROSITE" id="PS50896">
    <property type="entry name" value="LISH"/>
    <property type="match status" value="1"/>
</dbReference>
<evidence type="ECO:0000256" key="8">
    <source>
        <dbReference type="ARBA" id="ARBA00026184"/>
    </source>
</evidence>
<dbReference type="SMART" id="SM00668">
    <property type="entry name" value="CTLH"/>
    <property type="match status" value="1"/>
</dbReference>
<dbReference type="InterPro" id="IPR019775">
    <property type="entry name" value="WD40_repeat_CS"/>
</dbReference>
<evidence type="ECO:0000259" key="10">
    <source>
        <dbReference type="PROSITE" id="PS50897"/>
    </source>
</evidence>
<dbReference type="PRINTS" id="PR00320">
    <property type="entry name" value="GPROTEINBRPT"/>
</dbReference>
<keyword evidence="6" id="KW-0539">Nucleus</keyword>
<dbReference type="PROSITE" id="PS50082">
    <property type="entry name" value="WD_REPEATS_2"/>
    <property type="match status" value="4"/>
</dbReference>
<evidence type="ECO:0000256" key="6">
    <source>
        <dbReference type="ARBA" id="ARBA00023242"/>
    </source>
</evidence>
<dbReference type="SMART" id="SM00320">
    <property type="entry name" value="WD40"/>
    <property type="match status" value="7"/>
</dbReference>
<dbReference type="PROSITE" id="PS00678">
    <property type="entry name" value="WD_REPEATS_1"/>
    <property type="match status" value="1"/>
</dbReference>
<name>A0ABP1G2N2_9CHLO</name>
<evidence type="ECO:0000256" key="1">
    <source>
        <dbReference type="ARBA" id="ARBA00004324"/>
    </source>
</evidence>
<accession>A0ABP1G2N2</accession>
<dbReference type="PROSITE" id="PS50897">
    <property type="entry name" value="CTLH"/>
    <property type="match status" value="1"/>
</dbReference>
<dbReference type="Gene3D" id="2.130.10.10">
    <property type="entry name" value="YVTN repeat-like/Quinoprotein amine dehydrogenase"/>
    <property type="match status" value="1"/>
</dbReference>
<dbReference type="SUPFAM" id="SSF50978">
    <property type="entry name" value="WD40 repeat-like"/>
    <property type="match status" value="1"/>
</dbReference>
<dbReference type="Pfam" id="PF00400">
    <property type="entry name" value="WD40"/>
    <property type="match status" value="4"/>
</dbReference>
<keyword evidence="12" id="KW-1185">Reference proteome</keyword>
<evidence type="ECO:0000256" key="3">
    <source>
        <dbReference type="ARBA" id="ARBA00022664"/>
    </source>
</evidence>
<evidence type="ECO:0000256" key="4">
    <source>
        <dbReference type="ARBA" id="ARBA00022737"/>
    </source>
</evidence>